<dbReference type="SUPFAM" id="SSF46785">
    <property type="entry name" value="Winged helix' DNA-binding domain"/>
    <property type="match status" value="1"/>
</dbReference>
<dbReference type="FunFam" id="1.10.10.10:FF:000001">
    <property type="entry name" value="LysR family transcriptional regulator"/>
    <property type="match status" value="1"/>
</dbReference>
<dbReference type="Pfam" id="PF00126">
    <property type="entry name" value="HTH_1"/>
    <property type="match status" value="1"/>
</dbReference>
<dbReference type="InterPro" id="IPR050950">
    <property type="entry name" value="HTH-type_LysR_regulators"/>
</dbReference>
<dbReference type="SUPFAM" id="SSF53850">
    <property type="entry name" value="Periplasmic binding protein-like II"/>
    <property type="match status" value="1"/>
</dbReference>
<dbReference type="CDD" id="cd05466">
    <property type="entry name" value="PBP2_LTTR_substrate"/>
    <property type="match status" value="1"/>
</dbReference>
<sequence>MELRLIEYFLAVVEQQSITKAADKLHISQPALSKQIKLLEESLNVKLFHRGNRQIHLTSEGRYLASKGKDILDLVSKTTNNLQAHSDLVGEISIGAGETKSIKLIAKAINHLRAAFPLITIKLYSGNADDVIEKLDNGLIDFALTIDPVNKQHYSFIPLMTTDLWGIITKRNSTLGKKEEITSSDLLNEPLLISSQSLVQNNLSEWLGLNINHLNIVGTYNLLYNAAQLTSQNTAHTLCIDGIINTENSDIIFIPLYPEVRVPLNVIWKKNGQLSKPCELFLDYLANEIKKTDSLKKLSDYVLFPIVNREFR</sequence>
<dbReference type="Gene3D" id="1.10.10.10">
    <property type="entry name" value="Winged helix-like DNA-binding domain superfamily/Winged helix DNA-binding domain"/>
    <property type="match status" value="1"/>
</dbReference>
<keyword evidence="3" id="KW-0238">DNA-binding</keyword>
<evidence type="ECO:0000256" key="2">
    <source>
        <dbReference type="ARBA" id="ARBA00023015"/>
    </source>
</evidence>
<dbReference type="Proteomes" id="UP000287857">
    <property type="component" value="Unassembled WGS sequence"/>
</dbReference>
<reference evidence="6 7" key="1">
    <citation type="submission" date="2017-05" db="EMBL/GenBank/DDBJ databases">
        <title>Vagococcus spp. assemblies.</title>
        <authorList>
            <person name="Gulvik C.A."/>
        </authorList>
    </citation>
    <scope>NUCLEOTIDE SEQUENCE [LARGE SCALE GENOMIC DNA]</scope>
    <source>
        <strain evidence="6 7">SS1995</strain>
    </source>
</reference>
<protein>
    <submittedName>
        <fullName evidence="6">LysR family transcriptional regulator</fullName>
    </submittedName>
</protein>
<dbReference type="AlphaFoldDB" id="A0A430A2A2"/>
<accession>A0A430A2A2</accession>
<evidence type="ECO:0000313" key="6">
    <source>
        <dbReference type="EMBL" id="RSU00589.1"/>
    </source>
</evidence>
<evidence type="ECO:0000256" key="3">
    <source>
        <dbReference type="ARBA" id="ARBA00023125"/>
    </source>
</evidence>
<evidence type="ECO:0000256" key="4">
    <source>
        <dbReference type="ARBA" id="ARBA00023163"/>
    </source>
</evidence>
<dbReference type="InterPro" id="IPR005119">
    <property type="entry name" value="LysR_subst-bd"/>
</dbReference>
<dbReference type="PANTHER" id="PTHR30419">
    <property type="entry name" value="HTH-TYPE TRANSCRIPTIONAL REGULATOR YBHD"/>
    <property type="match status" value="1"/>
</dbReference>
<organism evidence="6 7">
    <name type="scientific">Vagococcus vulneris</name>
    <dbReference type="NCBI Taxonomy" id="1977869"/>
    <lineage>
        <taxon>Bacteria</taxon>
        <taxon>Bacillati</taxon>
        <taxon>Bacillota</taxon>
        <taxon>Bacilli</taxon>
        <taxon>Lactobacillales</taxon>
        <taxon>Enterococcaceae</taxon>
        <taxon>Vagococcus</taxon>
    </lineage>
</organism>
<dbReference type="InterPro" id="IPR036388">
    <property type="entry name" value="WH-like_DNA-bd_sf"/>
</dbReference>
<keyword evidence="2" id="KW-0805">Transcription regulation</keyword>
<feature type="domain" description="HTH lysR-type" evidence="5">
    <location>
        <begin position="1"/>
        <end position="58"/>
    </location>
</feature>
<comment type="similarity">
    <text evidence="1">Belongs to the LysR transcriptional regulatory family.</text>
</comment>
<keyword evidence="4" id="KW-0804">Transcription</keyword>
<dbReference type="PROSITE" id="PS50931">
    <property type="entry name" value="HTH_LYSR"/>
    <property type="match status" value="1"/>
</dbReference>
<proteinExistence type="inferred from homology"/>
<dbReference type="Pfam" id="PF03466">
    <property type="entry name" value="LysR_substrate"/>
    <property type="match status" value="1"/>
</dbReference>
<comment type="caution">
    <text evidence="6">The sequence shown here is derived from an EMBL/GenBank/DDBJ whole genome shotgun (WGS) entry which is preliminary data.</text>
</comment>
<dbReference type="OrthoDB" id="9803735at2"/>
<gene>
    <name evidence="6" type="ORF">CBF37_00830</name>
</gene>
<name>A0A430A2A2_9ENTE</name>
<keyword evidence="7" id="KW-1185">Reference proteome</keyword>
<dbReference type="GO" id="GO:0003700">
    <property type="term" value="F:DNA-binding transcription factor activity"/>
    <property type="evidence" value="ECO:0007669"/>
    <property type="project" value="InterPro"/>
</dbReference>
<evidence type="ECO:0000256" key="1">
    <source>
        <dbReference type="ARBA" id="ARBA00009437"/>
    </source>
</evidence>
<evidence type="ECO:0000259" key="5">
    <source>
        <dbReference type="PROSITE" id="PS50931"/>
    </source>
</evidence>
<dbReference type="EMBL" id="NGJS01000001">
    <property type="protein sequence ID" value="RSU00589.1"/>
    <property type="molecule type" value="Genomic_DNA"/>
</dbReference>
<dbReference type="InterPro" id="IPR000847">
    <property type="entry name" value="LysR_HTH_N"/>
</dbReference>
<dbReference type="InterPro" id="IPR036390">
    <property type="entry name" value="WH_DNA-bd_sf"/>
</dbReference>
<dbReference type="PANTHER" id="PTHR30419:SF8">
    <property type="entry name" value="NITROGEN ASSIMILATION TRANSCRIPTIONAL ACTIVATOR-RELATED"/>
    <property type="match status" value="1"/>
</dbReference>
<evidence type="ECO:0000313" key="7">
    <source>
        <dbReference type="Proteomes" id="UP000287857"/>
    </source>
</evidence>
<dbReference type="Gene3D" id="3.40.190.290">
    <property type="match status" value="1"/>
</dbReference>
<dbReference type="RefSeq" id="WP_125982915.1">
    <property type="nucleotide sequence ID" value="NZ_NGJS01000001.1"/>
</dbReference>
<dbReference type="PRINTS" id="PR00039">
    <property type="entry name" value="HTHLYSR"/>
</dbReference>
<dbReference type="GO" id="GO:0005829">
    <property type="term" value="C:cytosol"/>
    <property type="evidence" value="ECO:0007669"/>
    <property type="project" value="TreeGrafter"/>
</dbReference>
<dbReference type="GO" id="GO:0003677">
    <property type="term" value="F:DNA binding"/>
    <property type="evidence" value="ECO:0007669"/>
    <property type="project" value="UniProtKB-KW"/>
</dbReference>